<name>A0A8S5L8J9_9CAUD</name>
<reference evidence="1" key="1">
    <citation type="journal article" date="2021" name="Proc. Natl. Acad. Sci. U.S.A.">
        <title>A Catalog of Tens of Thousands of Viruses from Human Metagenomes Reveals Hidden Associations with Chronic Diseases.</title>
        <authorList>
            <person name="Tisza M.J."/>
            <person name="Buck C.B."/>
        </authorList>
    </citation>
    <scope>NUCLEOTIDE SEQUENCE</scope>
    <source>
        <strain evidence="1">CtjfQ5</strain>
    </source>
</reference>
<proteinExistence type="predicted"/>
<sequence length="326" mass="36812">MKKLEDFLMPTQKELFSKLSGMYKGRAMTCKNSYILVRGEAPIMLVAHLDTVHKTPVKHICKTQNGGILMSPQGIGGDDRCGVYALTAVHERSAVKPWLLFTCDEEVGGVGASAFCTRYQKGKLPKELADLKMLVEIDRKGRNDAVYYDCDNPEFEEYITSKGFETDWGSFSDISLIAPALGVAAVNLSSGYYNAHTQHEYIDRKHLNATVKRVVEIVADAAGPDFPKYEYIESYRYSRFGYGMYGGWGDWGRKSSGVYPLELEDAPNLKKIPEDIRDEYAALLDFYTEGELEALRKEHGDNVIHMMFESELGDYYGDVYDEEDLK</sequence>
<accession>A0A8S5L8J9</accession>
<dbReference type="EMBL" id="BK014655">
    <property type="protein sequence ID" value="DAD66230.1"/>
    <property type="molecule type" value="Genomic_DNA"/>
</dbReference>
<dbReference type="SUPFAM" id="SSF53187">
    <property type="entry name" value="Zn-dependent exopeptidases"/>
    <property type="match status" value="1"/>
</dbReference>
<organism evidence="1">
    <name type="scientific">Siphoviridae sp. ctjfQ5</name>
    <dbReference type="NCBI Taxonomy" id="2823594"/>
    <lineage>
        <taxon>Viruses</taxon>
        <taxon>Duplodnaviria</taxon>
        <taxon>Heunggongvirae</taxon>
        <taxon>Uroviricota</taxon>
        <taxon>Caudoviricetes</taxon>
    </lineage>
</organism>
<protein>
    <submittedName>
        <fullName evidence="1">Succinyl-diaminopimelate desuccinylase</fullName>
    </submittedName>
</protein>
<dbReference type="Gene3D" id="3.40.630.10">
    <property type="entry name" value="Zn peptidases"/>
    <property type="match status" value="1"/>
</dbReference>
<evidence type="ECO:0000313" key="1">
    <source>
        <dbReference type="EMBL" id="DAD66230.1"/>
    </source>
</evidence>